<comment type="caution">
    <text evidence="3">The sequence shown here is derived from an EMBL/GenBank/DDBJ whole genome shotgun (WGS) entry which is preliminary data.</text>
</comment>
<protein>
    <recommendedName>
        <fullName evidence="2">Aminotransferase class I/classII large domain-containing protein</fullName>
    </recommendedName>
</protein>
<name>A0A4S8R0H9_9HELO</name>
<dbReference type="PANTHER" id="PTHR43795">
    <property type="entry name" value="BIFUNCTIONAL ASPARTATE AMINOTRANSFERASE AND GLUTAMATE/ASPARTATE-PREPHENATE AMINOTRANSFERASE-RELATED"/>
    <property type="match status" value="1"/>
</dbReference>
<sequence length="100" mass="11151">MCDRRGLYYILDEVYGLSVHNYHAIFQKKEDFISALSIDYNESSVHVLYNLSKDFGCSGMRLTQGAIISQNNVASRLSGALTVHCQVSSAARLFATRSIL</sequence>
<dbReference type="GO" id="GO:0008483">
    <property type="term" value="F:transaminase activity"/>
    <property type="evidence" value="ECO:0007669"/>
    <property type="project" value="TreeGrafter"/>
</dbReference>
<dbReference type="EMBL" id="PQXL01000372">
    <property type="protein sequence ID" value="THV46614.1"/>
    <property type="molecule type" value="Genomic_DNA"/>
</dbReference>
<accession>A0A4S8R0H9</accession>
<evidence type="ECO:0000256" key="1">
    <source>
        <dbReference type="ARBA" id="ARBA00022898"/>
    </source>
</evidence>
<dbReference type="InterPro" id="IPR015424">
    <property type="entry name" value="PyrdxlP-dep_Trfase"/>
</dbReference>
<dbReference type="InterPro" id="IPR015421">
    <property type="entry name" value="PyrdxlP-dep_Trfase_major"/>
</dbReference>
<dbReference type="InterPro" id="IPR050478">
    <property type="entry name" value="Ethylene_sulfur-biosynth"/>
</dbReference>
<organism evidence="3 4">
    <name type="scientific">Botrytis galanthina</name>
    <dbReference type="NCBI Taxonomy" id="278940"/>
    <lineage>
        <taxon>Eukaryota</taxon>
        <taxon>Fungi</taxon>
        <taxon>Dikarya</taxon>
        <taxon>Ascomycota</taxon>
        <taxon>Pezizomycotina</taxon>
        <taxon>Leotiomycetes</taxon>
        <taxon>Helotiales</taxon>
        <taxon>Sclerotiniaceae</taxon>
        <taxon>Botrytis</taxon>
    </lineage>
</organism>
<proteinExistence type="predicted"/>
<dbReference type="Gene3D" id="3.40.640.10">
    <property type="entry name" value="Type I PLP-dependent aspartate aminotransferase-like (Major domain)"/>
    <property type="match status" value="1"/>
</dbReference>
<dbReference type="SUPFAM" id="SSF53383">
    <property type="entry name" value="PLP-dependent transferases"/>
    <property type="match status" value="1"/>
</dbReference>
<dbReference type="AlphaFoldDB" id="A0A4S8R0H9"/>
<feature type="domain" description="Aminotransferase class I/classII large" evidence="2">
    <location>
        <begin position="2"/>
        <end position="82"/>
    </location>
</feature>
<dbReference type="GO" id="GO:0006520">
    <property type="term" value="P:amino acid metabolic process"/>
    <property type="evidence" value="ECO:0007669"/>
    <property type="project" value="TreeGrafter"/>
</dbReference>
<dbReference type="GO" id="GO:0030170">
    <property type="term" value="F:pyridoxal phosphate binding"/>
    <property type="evidence" value="ECO:0007669"/>
    <property type="project" value="InterPro"/>
</dbReference>
<keyword evidence="4" id="KW-1185">Reference proteome</keyword>
<dbReference type="OrthoDB" id="7042322at2759"/>
<gene>
    <name evidence="3" type="ORF">BGAL_0372g00030</name>
</gene>
<dbReference type="InterPro" id="IPR004839">
    <property type="entry name" value="Aminotransferase_I/II_large"/>
</dbReference>
<evidence type="ECO:0000259" key="2">
    <source>
        <dbReference type="Pfam" id="PF00155"/>
    </source>
</evidence>
<dbReference type="Proteomes" id="UP000308671">
    <property type="component" value="Unassembled WGS sequence"/>
</dbReference>
<keyword evidence="1" id="KW-0663">Pyridoxal phosphate</keyword>
<dbReference type="PANTHER" id="PTHR43795:SF39">
    <property type="entry name" value="AMINOTRANSFERASE CLASS I_CLASSII DOMAIN-CONTAINING PROTEIN"/>
    <property type="match status" value="1"/>
</dbReference>
<dbReference type="Pfam" id="PF00155">
    <property type="entry name" value="Aminotran_1_2"/>
    <property type="match status" value="1"/>
</dbReference>
<reference evidence="3 4" key="1">
    <citation type="submission" date="2017-12" db="EMBL/GenBank/DDBJ databases">
        <title>Comparative genomics of Botrytis spp.</title>
        <authorList>
            <person name="Valero-Jimenez C.A."/>
            <person name="Tapia P."/>
            <person name="Veloso J."/>
            <person name="Silva-Moreno E."/>
            <person name="Staats M."/>
            <person name="Valdes J.H."/>
            <person name="Van Kan J.A.L."/>
        </authorList>
    </citation>
    <scope>NUCLEOTIDE SEQUENCE [LARGE SCALE GENOMIC DNA]</scope>
    <source>
        <strain evidence="3 4">MUCL435</strain>
    </source>
</reference>
<evidence type="ECO:0000313" key="4">
    <source>
        <dbReference type="Proteomes" id="UP000308671"/>
    </source>
</evidence>
<evidence type="ECO:0000313" key="3">
    <source>
        <dbReference type="EMBL" id="THV46614.1"/>
    </source>
</evidence>